<evidence type="ECO:0000256" key="3">
    <source>
        <dbReference type="ARBA" id="ARBA00022679"/>
    </source>
</evidence>
<dbReference type="Pfam" id="PF00550">
    <property type="entry name" value="PP-binding"/>
    <property type="match status" value="1"/>
</dbReference>
<dbReference type="SUPFAM" id="SSF53901">
    <property type="entry name" value="Thiolase-like"/>
    <property type="match status" value="1"/>
</dbReference>
<keyword evidence="3" id="KW-0808">Transferase</keyword>
<evidence type="ECO:0000256" key="1">
    <source>
        <dbReference type="ARBA" id="ARBA00022450"/>
    </source>
</evidence>
<dbReference type="PROSITE" id="PS50075">
    <property type="entry name" value="CARRIER"/>
    <property type="match status" value="1"/>
</dbReference>
<dbReference type="SUPFAM" id="SSF47336">
    <property type="entry name" value="ACP-like"/>
    <property type="match status" value="1"/>
</dbReference>
<name>A0ABZ2LEV1_9BACT</name>
<dbReference type="InterPro" id="IPR020841">
    <property type="entry name" value="PKS_Beta-ketoAc_synthase_dom"/>
</dbReference>
<dbReference type="Gene3D" id="1.10.1200.10">
    <property type="entry name" value="ACP-like"/>
    <property type="match status" value="1"/>
</dbReference>
<dbReference type="RefSeq" id="WP_394839096.1">
    <property type="nucleotide sequence ID" value="NZ_CP089929.1"/>
</dbReference>
<dbReference type="InterPro" id="IPR016039">
    <property type="entry name" value="Thiolase-like"/>
</dbReference>
<dbReference type="EMBL" id="CP089983">
    <property type="protein sequence ID" value="WXB09424.1"/>
    <property type="molecule type" value="Genomic_DNA"/>
</dbReference>
<dbReference type="CDD" id="cd00833">
    <property type="entry name" value="PKS"/>
    <property type="match status" value="1"/>
</dbReference>
<dbReference type="Pfam" id="PF00109">
    <property type="entry name" value="ketoacyl-synt"/>
    <property type="match status" value="1"/>
</dbReference>
<gene>
    <name evidence="6" type="ORF">LVJ94_19600</name>
</gene>
<dbReference type="InterPro" id="IPR032821">
    <property type="entry name" value="PKS_assoc"/>
</dbReference>
<dbReference type="SMART" id="SM00825">
    <property type="entry name" value="PKS_KS"/>
    <property type="match status" value="1"/>
</dbReference>
<dbReference type="SMART" id="SM00823">
    <property type="entry name" value="PKS_PP"/>
    <property type="match status" value="1"/>
</dbReference>
<dbReference type="PROSITE" id="PS52004">
    <property type="entry name" value="KS3_2"/>
    <property type="match status" value="1"/>
</dbReference>
<keyword evidence="7" id="KW-1185">Reference proteome</keyword>
<evidence type="ECO:0000259" key="5">
    <source>
        <dbReference type="PROSITE" id="PS52004"/>
    </source>
</evidence>
<keyword evidence="2" id="KW-0597">Phosphoprotein</keyword>
<dbReference type="Pfam" id="PF02801">
    <property type="entry name" value="Ketoacyl-synt_C"/>
    <property type="match status" value="1"/>
</dbReference>
<dbReference type="Pfam" id="PF16197">
    <property type="entry name" value="KAsynt_C_assoc"/>
    <property type="match status" value="1"/>
</dbReference>
<reference evidence="6" key="1">
    <citation type="submission" date="2021-12" db="EMBL/GenBank/DDBJ databases">
        <title>Discovery of the Pendulisporaceae a myxobacterial family with distinct sporulation behavior and unique specialized metabolism.</title>
        <authorList>
            <person name="Garcia R."/>
            <person name="Popoff A."/>
            <person name="Bader C.D."/>
            <person name="Loehr J."/>
            <person name="Walesch S."/>
            <person name="Walt C."/>
            <person name="Boldt J."/>
            <person name="Bunk B."/>
            <person name="Haeckl F.J.F.P.J."/>
            <person name="Gunesch A.P."/>
            <person name="Birkelbach J."/>
            <person name="Nuebel U."/>
            <person name="Pietschmann T."/>
            <person name="Bach T."/>
            <person name="Mueller R."/>
        </authorList>
    </citation>
    <scope>NUCLEOTIDE SEQUENCE</scope>
    <source>
        <strain evidence="6">MSr11367</strain>
    </source>
</reference>
<dbReference type="InterPro" id="IPR009081">
    <property type="entry name" value="PP-bd_ACP"/>
</dbReference>
<dbReference type="InterPro" id="IPR014031">
    <property type="entry name" value="Ketoacyl_synth_C"/>
</dbReference>
<organism evidence="6 7">
    <name type="scientific">Pendulispora rubella</name>
    <dbReference type="NCBI Taxonomy" id="2741070"/>
    <lineage>
        <taxon>Bacteria</taxon>
        <taxon>Pseudomonadati</taxon>
        <taxon>Myxococcota</taxon>
        <taxon>Myxococcia</taxon>
        <taxon>Myxococcales</taxon>
        <taxon>Sorangiineae</taxon>
        <taxon>Pendulisporaceae</taxon>
        <taxon>Pendulispora</taxon>
    </lineage>
</organism>
<dbReference type="InterPro" id="IPR020806">
    <property type="entry name" value="PKS_PP-bd"/>
</dbReference>
<dbReference type="PROSITE" id="PS00606">
    <property type="entry name" value="KS3_1"/>
    <property type="match status" value="1"/>
</dbReference>
<dbReference type="Proteomes" id="UP001374803">
    <property type="component" value="Chromosome"/>
</dbReference>
<sequence>MSAVSEAKLTEYLRTLTLELHAAEARARKLEEKSREPIAIVAVACRYPGGVRTPDDLWQLLRDGRDATSSFPDDRGWNVDALYDPNPDAKGKSYARDGGFLEEAAHFDPTFFGISPRETIVVDPQQRLLLETSWETFERAGIDPTTLAGSQTGVFFGVIYNDYGARPVNVPEGLEGYLGLGSSGSMASGRVAYTFGLHGPTLTIDTACSSSLVAIHLACQALRHGECSLALAGGVSVMSTPFAFVSFSRQRGMASDGRCKSFAAEADGVGLAEGAGLVLLERLSDAQQHGHPILAVVRGSAVNQDGKSQGVTAPNGPAQERVILQALDSARLGPQDIDAVEAHGSGTTLGDPIEAQALIATYGPAHSPEKPLWLGSLKSNVGHSQAAAGVGGVIKMVLAMQNGLLPKSLHAANPSPHIDWSAGTVRLLSEPVPWTANGKPRRAGVSSFGVSGTNAHIILEEAPAAPAAVSGYALTKVPVRLSAKTEQALRAQAERLRAHLVDHPELELVDVAYSLATTRAQFKHRAVFVTDDRSELLRALEALAQGQPAAAPEEALDGFDWQPLAPRRVALPTYAFQRQRYWLESAAVASPVAEAPAALGLDAIDADSELSPTEQVVSSVWAQILGTTPSLHQNFFELGGQSLMATQIVLRLADAFDVDLPLADMLALPTVAHSAARIDALLFERVAALSDFEAEQMLEAPSQETSLHE</sequence>
<protein>
    <submittedName>
        <fullName evidence="6">Phosphopantetheine-binding protein</fullName>
    </submittedName>
</protein>
<dbReference type="Gene3D" id="3.30.70.3290">
    <property type="match status" value="1"/>
</dbReference>
<feature type="domain" description="Ketosynthase family 3 (KS3)" evidence="5">
    <location>
        <begin position="35"/>
        <end position="461"/>
    </location>
</feature>
<dbReference type="PANTHER" id="PTHR43775:SF51">
    <property type="entry name" value="INACTIVE PHENOLPHTHIOCEROL SYNTHESIS POLYKETIDE SYNTHASE TYPE I PKS1-RELATED"/>
    <property type="match status" value="1"/>
</dbReference>
<proteinExistence type="predicted"/>
<accession>A0ABZ2LEV1</accession>
<dbReference type="Gene3D" id="3.40.47.10">
    <property type="match status" value="1"/>
</dbReference>
<evidence type="ECO:0000256" key="2">
    <source>
        <dbReference type="ARBA" id="ARBA00022553"/>
    </source>
</evidence>
<evidence type="ECO:0000313" key="7">
    <source>
        <dbReference type="Proteomes" id="UP001374803"/>
    </source>
</evidence>
<dbReference type="InterPro" id="IPR014030">
    <property type="entry name" value="Ketoacyl_synth_N"/>
</dbReference>
<dbReference type="InterPro" id="IPR050091">
    <property type="entry name" value="PKS_NRPS_Biosynth_Enz"/>
</dbReference>
<feature type="domain" description="Carrier" evidence="4">
    <location>
        <begin position="608"/>
        <end position="682"/>
    </location>
</feature>
<keyword evidence="1" id="KW-0596">Phosphopantetheine</keyword>
<dbReference type="PANTHER" id="PTHR43775">
    <property type="entry name" value="FATTY ACID SYNTHASE"/>
    <property type="match status" value="1"/>
</dbReference>
<dbReference type="InterPro" id="IPR018201">
    <property type="entry name" value="Ketoacyl_synth_AS"/>
</dbReference>
<evidence type="ECO:0000313" key="6">
    <source>
        <dbReference type="EMBL" id="WXB09424.1"/>
    </source>
</evidence>
<dbReference type="InterPro" id="IPR036736">
    <property type="entry name" value="ACP-like_sf"/>
</dbReference>
<evidence type="ECO:0000259" key="4">
    <source>
        <dbReference type="PROSITE" id="PS50075"/>
    </source>
</evidence>